<dbReference type="Proteomes" id="UP000316921">
    <property type="component" value="Chromosome"/>
</dbReference>
<dbReference type="PANTHER" id="PTHR43464">
    <property type="entry name" value="METHYLTRANSFERASE"/>
    <property type="match status" value="1"/>
</dbReference>
<keyword evidence="2 4" id="KW-0808">Transferase</keyword>
<dbReference type="KEGG" id="pbap:Pla133_23100"/>
<dbReference type="PANTHER" id="PTHR43464:SF19">
    <property type="entry name" value="UBIQUINONE BIOSYNTHESIS O-METHYLTRANSFERASE, MITOCHONDRIAL"/>
    <property type="match status" value="1"/>
</dbReference>
<gene>
    <name evidence="4" type="primary">eryG</name>
    <name evidence="4" type="ORF">Pla133_23100</name>
</gene>
<dbReference type="InterPro" id="IPR029063">
    <property type="entry name" value="SAM-dependent_MTases_sf"/>
</dbReference>
<reference evidence="4 5" key="1">
    <citation type="submission" date="2019-02" db="EMBL/GenBank/DDBJ databases">
        <title>Deep-cultivation of Planctomycetes and their phenomic and genomic characterization uncovers novel biology.</title>
        <authorList>
            <person name="Wiegand S."/>
            <person name="Jogler M."/>
            <person name="Boedeker C."/>
            <person name="Pinto D."/>
            <person name="Vollmers J."/>
            <person name="Rivas-Marin E."/>
            <person name="Kohn T."/>
            <person name="Peeters S.H."/>
            <person name="Heuer A."/>
            <person name="Rast P."/>
            <person name="Oberbeckmann S."/>
            <person name="Bunk B."/>
            <person name="Jeske O."/>
            <person name="Meyerdierks A."/>
            <person name="Storesund J.E."/>
            <person name="Kallscheuer N."/>
            <person name="Luecker S."/>
            <person name="Lage O.M."/>
            <person name="Pohl T."/>
            <person name="Merkel B.J."/>
            <person name="Hornburger P."/>
            <person name="Mueller R.-W."/>
            <person name="Bruemmer F."/>
            <person name="Labrenz M."/>
            <person name="Spormann A.M."/>
            <person name="Op den Camp H."/>
            <person name="Overmann J."/>
            <person name="Amann R."/>
            <person name="Jetten M.S.M."/>
            <person name="Mascher T."/>
            <person name="Medema M.H."/>
            <person name="Devos D.P."/>
            <person name="Kaster A.-K."/>
            <person name="Ovreas L."/>
            <person name="Rohde M."/>
            <person name="Galperin M.Y."/>
            <person name="Jogler C."/>
        </authorList>
    </citation>
    <scope>NUCLEOTIDE SEQUENCE [LARGE SCALE GENOMIC DNA]</scope>
    <source>
        <strain evidence="4 5">Pla133</strain>
    </source>
</reference>
<evidence type="ECO:0000256" key="1">
    <source>
        <dbReference type="ARBA" id="ARBA00022603"/>
    </source>
</evidence>
<dbReference type="EMBL" id="CP036287">
    <property type="protein sequence ID" value="QDU67232.1"/>
    <property type="molecule type" value="Genomic_DNA"/>
</dbReference>
<accession>A0A518BJT1</accession>
<evidence type="ECO:0000256" key="3">
    <source>
        <dbReference type="ARBA" id="ARBA00022691"/>
    </source>
</evidence>
<evidence type="ECO:0000313" key="4">
    <source>
        <dbReference type="EMBL" id="QDU67232.1"/>
    </source>
</evidence>
<dbReference type="Pfam" id="PF13489">
    <property type="entry name" value="Methyltransf_23"/>
    <property type="match status" value="1"/>
</dbReference>
<dbReference type="Gene3D" id="3.40.50.150">
    <property type="entry name" value="Vaccinia Virus protein VP39"/>
    <property type="match status" value="1"/>
</dbReference>
<dbReference type="AlphaFoldDB" id="A0A518BJT1"/>
<dbReference type="CDD" id="cd02440">
    <property type="entry name" value="AdoMet_MTases"/>
    <property type="match status" value="1"/>
</dbReference>
<dbReference type="RefSeq" id="WP_145065222.1">
    <property type="nucleotide sequence ID" value="NZ_CP036287.1"/>
</dbReference>
<dbReference type="GO" id="GO:0102307">
    <property type="term" value="F:erythromycin 3''-o-methyltransferase activity"/>
    <property type="evidence" value="ECO:0007669"/>
    <property type="project" value="UniProtKB-EC"/>
</dbReference>
<protein>
    <submittedName>
        <fullName evidence="4">Erythromycin 3''-O-methyltransferase</fullName>
        <ecNumber evidence="4">2.1.1.254</ecNumber>
    </submittedName>
</protein>
<dbReference type="SUPFAM" id="SSF53335">
    <property type="entry name" value="S-adenosyl-L-methionine-dependent methyltransferases"/>
    <property type="match status" value="1"/>
</dbReference>
<dbReference type="GO" id="GO:0032259">
    <property type="term" value="P:methylation"/>
    <property type="evidence" value="ECO:0007669"/>
    <property type="project" value="UniProtKB-KW"/>
</dbReference>
<sequence length="395" mass="42038">MPAVSAPIDLDWSPILADLGLPADALEGSRAAAADTASLALSSRSGASGILAEAKSSLGAAGAVLLVLEGQPDDAELARWRNDLWPLLHVVAIYELGDPLVRRSLQGRTKLGACPGSGTVMAMRRVSHVMSPEATREKFDQNASGWNGEPGGPGYPHFRWMRKLVGKFAPAADGQRIIDFGCGAGWVGIEAAAGHKNIALAAFDPSPEMVKIAAANAAKEGVTDFTGRVGFGEAPPFPAEGEEPFDLVISSGVVSFSPDFEAWMRGLVRCCKPGGTLVVGDINPDSRGFHRRRGAKPILPIRELNGRRPSELRTWLEARGFVHKQTVGYQATWPMPQIMQVNETKLGGLLSHPLVWANAGLTAIDRMSGNGLASQFDSWVMEFDVPTGWDPSTLG</sequence>
<evidence type="ECO:0000313" key="5">
    <source>
        <dbReference type="Proteomes" id="UP000316921"/>
    </source>
</evidence>
<keyword evidence="3" id="KW-0949">S-adenosyl-L-methionine</keyword>
<name>A0A518BJT1_9BACT</name>
<organism evidence="4 5">
    <name type="scientific">Engelhardtia mirabilis</name>
    <dbReference type="NCBI Taxonomy" id="2528011"/>
    <lineage>
        <taxon>Bacteria</taxon>
        <taxon>Pseudomonadati</taxon>
        <taxon>Planctomycetota</taxon>
        <taxon>Planctomycetia</taxon>
        <taxon>Planctomycetia incertae sedis</taxon>
        <taxon>Engelhardtia</taxon>
    </lineage>
</organism>
<proteinExistence type="predicted"/>
<dbReference type="EC" id="2.1.1.254" evidence="4"/>
<evidence type="ECO:0000256" key="2">
    <source>
        <dbReference type="ARBA" id="ARBA00022679"/>
    </source>
</evidence>
<keyword evidence="1 4" id="KW-0489">Methyltransferase</keyword>
<keyword evidence="5" id="KW-1185">Reference proteome</keyword>